<name>A0A087TK39_STEMI</name>
<keyword evidence="1" id="KW-0732">Signal</keyword>
<dbReference type="GO" id="GO:0004930">
    <property type="term" value="F:G protein-coupled receptor activity"/>
    <property type="evidence" value="ECO:0007669"/>
    <property type="project" value="InterPro"/>
</dbReference>
<gene>
    <name evidence="2" type="ORF">X975_16139</name>
</gene>
<protein>
    <submittedName>
        <fullName evidence="2">Corticotropin-releasing factor receptor 2</fullName>
    </submittedName>
</protein>
<dbReference type="OrthoDB" id="6022368at2759"/>
<organism evidence="2 3">
    <name type="scientific">Stegodyphus mimosarum</name>
    <name type="common">African social velvet spider</name>
    <dbReference type="NCBI Taxonomy" id="407821"/>
    <lineage>
        <taxon>Eukaryota</taxon>
        <taxon>Metazoa</taxon>
        <taxon>Ecdysozoa</taxon>
        <taxon>Arthropoda</taxon>
        <taxon>Chelicerata</taxon>
        <taxon>Arachnida</taxon>
        <taxon>Araneae</taxon>
        <taxon>Araneomorphae</taxon>
        <taxon>Entelegynae</taxon>
        <taxon>Eresoidea</taxon>
        <taxon>Eresidae</taxon>
        <taxon>Stegodyphus</taxon>
    </lineage>
</organism>
<evidence type="ECO:0000313" key="3">
    <source>
        <dbReference type="Proteomes" id="UP000054359"/>
    </source>
</evidence>
<dbReference type="AlphaFoldDB" id="A0A087TK39"/>
<dbReference type="PRINTS" id="PR01279">
    <property type="entry name" value="CRFRECEPTOR"/>
</dbReference>
<evidence type="ECO:0000256" key="1">
    <source>
        <dbReference type="ARBA" id="ARBA00022729"/>
    </source>
</evidence>
<keyword evidence="2" id="KW-0675">Receptor</keyword>
<dbReference type="GO" id="GO:0016020">
    <property type="term" value="C:membrane"/>
    <property type="evidence" value="ECO:0007669"/>
    <property type="project" value="InterPro"/>
</dbReference>
<proteinExistence type="predicted"/>
<reference evidence="2 3" key="1">
    <citation type="submission" date="2013-11" db="EMBL/GenBank/DDBJ databases">
        <title>Genome sequencing of Stegodyphus mimosarum.</title>
        <authorList>
            <person name="Bechsgaard J."/>
        </authorList>
    </citation>
    <scope>NUCLEOTIDE SEQUENCE [LARGE SCALE GENOMIC DNA]</scope>
</reference>
<dbReference type="InterPro" id="IPR036445">
    <property type="entry name" value="GPCR_2_extracell_dom_sf"/>
</dbReference>
<feature type="non-terminal residue" evidence="2">
    <location>
        <position position="35"/>
    </location>
</feature>
<evidence type="ECO:0000313" key="2">
    <source>
        <dbReference type="EMBL" id="KFM65478.1"/>
    </source>
</evidence>
<dbReference type="SUPFAM" id="SSF111418">
    <property type="entry name" value="Hormone receptor domain"/>
    <property type="match status" value="1"/>
</dbReference>
<sequence>MEYLNRVPYDTTQNATRECYDNGTWALRSDYSKCR</sequence>
<dbReference type="Gene3D" id="4.10.1240.10">
    <property type="entry name" value="GPCR, family 2, extracellular hormone receptor domain"/>
    <property type="match status" value="1"/>
</dbReference>
<dbReference type="Proteomes" id="UP000054359">
    <property type="component" value="Unassembled WGS sequence"/>
</dbReference>
<keyword evidence="3" id="KW-1185">Reference proteome</keyword>
<dbReference type="STRING" id="407821.A0A087TK39"/>
<dbReference type="EMBL" id="KK115589">
    <property type="protein sequence ID" value="KFM65478.1"/>
    <property type="molecule type" value="Genomic_DNA"/>
</dbReference>
<dbReference type="InterPro" id="IPR003051">
    <property type="entry name" value="GPCR_2_CRF_rcpt"/>
</dbReference>
<accession>A0A087TK39</accession>